<comment type="similarity">
    <text evidence="6">Belongs to the TVP38/TMEM64 family.</text>
</comment>
<comment type="subcellular location">
    <subcellularLocation>
        <location evidence="1 6">Cell membrane</location>
        <topology evidence="1 6">Multi-pass membrane protein</topology>
    </subcellularLocation>
</comment>
<keyword evidence="9" id="KW-1185">Reference proteome</keyword>
<keyword evidence="4 6" id="KW-1133">Transmembrane helix</keyword>
<proteinExistence type="inferred from homology"/>
<keyword evidence="3 6" id="KW-0812">Transmembrane</keyword>
<name>A0ABU1HHQ0_9GAMM</name>
<keyword evidence="2 6" id="KW-1003">Cell membrane</keyword>
<reference evidence="8 9" key="1">
    <citation type="submission" date="2023-04" db="EMBL/GenBank/DDBJ databases">
        <title>A long-awaited taxogenomic arrangement of the family Halomonadaceae.</title>
        <authorList>
            <person name="De La Haba R."/>
            <person name="Chuvochina M."/>
            <person name="Wittouck S."/>
            <person name="Arahal D.R."/>
            <person name="Sanchez-Porro C."/>
            <person name="Hugenholtz P."/>
            <person name="Ventosa A."/>
        </authorList>
    </citation>
    <scope>NUCLEOTIDE SEQUENCE [LARGE SCALE GENOMIC DNA]</scope>
    <source>
        <strain evidence="8 9">DSM 26770</strain>
    </source>
</reference>
<feature type="domain" description="VTT" evidence="7">
    <location>
        <begin position="75"/>
        <end position="184"/>
    </location>
</feature>
<evidence type="ECO:0000256" key="1">
    <source>
        <dbReference type="ARBA" id="ARBA00004651"/>
    </source>
</evidence>
<evidence type="ECO:0000313" key="8">
    <source>
        <dbReference type="EMBL" id="MDR5906075.1"/>
    </source>
</evidence>
<dbReference type="Pfam" id="PF09335">
    <property type="entry name" value="VTT_dom"/>
    <property type="match status" value="1"/>
</dbReference>
<feature type="transmembrane region" description="Helical" evidence="6">
    <location>
        <begin position="15"/>
        <end position="34"/>
    </location>
</feature>
<feature type="transmembrane region" description="Helical" evidence="6">
    <location>
        <begin position="54"/>
        <end position="81"/>
    </location>
</feature>
<comment type="caution">
    <text evidence="8">The sequence shown here is derived from an EMBL/GenBank/DDBJ whole genome shotgun (WGS) entry which is preliminary data.</text>
</comment>
<evidence type="ECO:0000259" key="7">
    <source>
        <dbReference type="Pfam" id="PF09335"/>
    </source>
</evidence>
<keyword evidence="5 6" id="KW-0472">Membrane</keyword>
<accession>A0ABU1HHQ0</accession>
<evidence type="ECO:0000256" key="4">
    <source>
        <dbReference type="ARBA" id="ARBA00022989"/>
    </source>
</evidence>
<evidence type="ECO:0000313" key="9">
    <source>
        <dbReference type="Proteomes" id="UP001251374"/>
    </source>
</evidence>
<dbReference type="PANTHER" id="PTHR12677">
    <property type="entry name" value="GOLGI APPARATUS MEMBRANE PROTEIN TVP38-RELATED"/>
    <property type="match status" value="1"/>
</dbReference>
<feature type="transmembrane region" description="Helical" evidence="6">
    <location>
        <begin position="165"/>
        <end position="184"/>
    </location>
</feature>
<dbReference type="RefSeq" id="WP_309721774.1">
    <property type="nucleotide sequence ID" value="NZ_JARWAM010000008.1"/>
</dbReference>
<feature type="transmembrane region" description="Helical" evidence="6">
    <location>
        <begin position="87"/>
        <end position="108"/>
    </location>
</feature>
<dbReference type="InterPro" id="IPR032816">
    <property type="entry name" value="VTT_dom"/>
</dbReference>
<evidence type="ECO:0000256" key="2">
    <source>
        <dbReference type="ARBA" id="ARBA00022475"/>
    </source>
</evidence>
<evidence type="ECO:0000256" key="3">
    <source>
        <dbReference type="ARBA" id="ARBA00022692"/>
    </source>
</evidence>
<dbReference type="InterPro" id="IPR015414">
    <property type="entry name" value="TMEM64"/>
</dbReference>
<dbReference type="Proteomes" id="UP001251374">
    <property type="component" value="Unassembled WGS sequence"/>
</dbReference>
<dbReference type="PANTHER" id="PTHR12677:SF59">
    <property type="entry name" value="GOLGI APPARATUS MEMBRANE PROTEIN TVP38-RELATED"/>
    <property type="match status" value="1"/>
</dbReference>
<organism evidence="8 9">
    <name type="scientific">Franzmannia qiaohouensis</name>
    <dbReference type="NCBI Taxonomy" id="1329370"/>
    <lineage>
        <taxon>Bacteria</taxon>
        <taxon>Pseudomonadati</taxon>
        <taxon>Pseudomonadota</taxon>
        <taxon>Gammaproteobacteria</taxon>
        <taxon>Oceanospirillales</taxon>
        <taxon>Halomonadaceae</taxon>
        <taxon>Franzmannia</taxon>
    </lineage>
</organism>
<sequence length="232" mass="25176">MQSDMNDEVREARGHWRLVAIGASVLMAVLLWVWQSPDLSAFRQWADEASHHPLTMLAVMAVMAVTLAVGLPGSIGLWLIAPFHPPWVATPMLIVGSVGGALGAYWLAATFRQRYTPKGLTRRIMYVMSRRSDALTQCAFRVLPGFPHSVINYAAGLLHLPLRTFVIAAVIGLGIKWAVYASAIHGALEAVETGDALSIGVILPLLALALLLLLGAGVRRAVERRRGEERQG</sequence>
<gene>
    <name evidence="8" type="ORF">QC821_12390</name>
</gene>
<evidence type="ECO:0000256" key="6">
    <source>
        <dbReference type="RuleBase" id="RU366058"/>
    </source>
</evidence>
<evidence type="ECO:0000256" key="5">
    <source>
        <dbReference type="ARBA" id="ARBA00023136"/>
    </source>
</evidence>
<protein>
    <recommendedName>
        <fullName evidence="6">TVP38/TMEM64 family membrane protein</fullName>
    </recommendedName>
</protein>
<dbReference type="EMBL" id="JARWAM010000008">
    <property type="protein sequence ID" value="MDR5906075.1"/>
    <property type="molecule type" value="Genomic_DNA"/>
</dbReference>
<feature type="transmembrane region" description="Helical" evidence="6">
    <location>
        <begin position="196"/>
        <end position="216"/>
    </location>
</feature>